<sequence length="244" mass="27955">MKKFIIILLSFLFLLPQAFASKEEIKFNLKFGFVKGGEAKLIISDTSFNGEKAIHYFLVGKTTGLTDKLFGVNDVYETTVDAQTRLPLKSIRNIKEGKYRWYNETLFYHDIDSLNSQKSGWREAPENLVDIISVFFYFINQHLFEEIEVGHTVTLPTFHADKIDDVTVKYLGEDRVETDMGKIDCFVLAPVVDKGKLLKRSDGLKFFISKETKMPVLLEFDMKVGALRAILKSYKIDGVEQVTK</sequence>
<accession>A0A6I6JS98</accession>
<dbReference type="KEGG" id="mcos:GM418_09845"/>
<keyword evidence="3" id="KW-1185">Reference proteome</keyword>
<dbReference type="Proteomes" id="UP000428260">
    <property type="component" value="Chromosome"/>
</dbReference>
<dbReference type="RefSeq" id="WP_158865583.1">
    <property type="nucleotide sequence ID" value="NZ_CP046401.1"/>
</dbReference>
<proteinExistence type="predicted"/>
<dbReference type="EMBL" id="CP046401">
    <property type="protein sequence ID" value="QGY43948.1"/>
    <property type="molecule type" value="Genomic_DNA"/>
</dbReference>
<dbReference type="AlphaFoldDB" id="A0A6I6JS98"/>
<feature type="signal peptide" evidence="1">
    <location>
        <begin position="1"/>
        <end position="20"/>
    </location>
</feature>
<reference evidence="2 3" key="1">
    <citation type="submission" date="2019-11" db="EMBL/GenBank/DDBJ databases">
        <authorList>
            <person name="Zheng R.K."/>
            <person name="Sun C.M."/>
        </authorList>
    </citation>
    <scope>NUCLEOTIDE SEQUENCE [LARGE SCALE GENOMIC DNA]</scope>
    <source>
        <strain evidence="2 3">WC007</strain>
    </source>
</reference>
<evidence type="ECO:0000313" key="3">
    <source>
        <dbReference type="Proteomes" id="UP000428260"/>
    </source>
</evidence>
<name>A0A6I6JS98_9BACT</name>
<keyword evidence="1" id="KW-0732">Signal</keyword>
<dbReference type="Pfam" id="PF11306">
    <property type="entry name" value="DUF3108"/>
    <property type="match status" value="1"/>
</dbReference>
<feature type="chain" id="PRO_5026197137" evidence="1">
    <location>
        <begin position="21"/>
        <end position="244"/>
    </location>
</feature>
<dbReference type="InterPro" id="IPR021457">
    <property type="entry name" value="DUF3108"/>
</dbReference>
<gene>
    <name evidence="2" type="ORF">GM418_09845</name>
</gene>
<evidence type="ECO:0000256" key="1">
    <source>
        <dbReference type="SAM" id="SignalP"/>
    </source>
</evidence>
<protein>
    <submittedName>
        <fullName evidence="2">DUF3108 domain-containing protein</fullName>
    </submittedName>
</protein>
<evidence type="ECO:0000313" key="2">
    <source>
        <dbReference type="EMBL" id="QGY43948.1"/>
    </source>
</evidence>
<organism evidence="2 3">
    <name type="scientific">Maribellus comscasis</name>
    <dbReference type="NCBI Taxonomy" id="2681766"/>
    <lineage>
        <taxon>Bacteria</taxon>
        <taxon>Pseudomonadati</taxon>
        <taxon>Bacteroidota</taxon>
        <taxon>Bacteroidia</taxon>
        <taxon>Marinilabiliales</taxon>
        <taxon>Prolixibacteraceae</taxon>
        <taxon>Maribellus</taxon>
    </lineage>
</organism>